<organism evidence="1 2">
    <name type="scientific">Exocentrus adspersus</name>
    <dbReference type="NCBI Taxonomy" id="1586481"/>
    <lineage>
        <taxon>Eukaryota</taxon>
        <taxon>Metazoa</taxon>
        <taxon>Ecdysozoa</taxon>
        <taxon>Arthropoda</taxon>
        <taxon>Hexapoda</taxon>
        <taxon>Insecta</taxon>
        <taxon>Pterygota</taxon>
        <taxon>Neoptera</taxon>
        <taxon>Endopterygota</taxon>
        <taxon>Coleoptera</taxon>
        <taxon>Polyphaga</taxon>
        <taxon>Cucujiformia</taxon>
        <taxon>Chrysomeloidea</taxon>
        <taxon>Cerambycidae</taxon>
        <taxon>Lamiinae</taxon>
        <taxon>Acanthocinini</taxon>
        <taxon>Exocentrus</taxon>
    </lineage>
</organism>
<keyword evidence="2" id="KW-1185">Reference proteome</keyword>
<gene>
    <name evidence="1" type="ORF">NQ315_017105</name>
</gene>
<dbReference type="EMBL" id="JANEYG010000092">
    <property type="protein sequence ID" value="KAJ8913554.1"/>
    <property type="molecule type" value="Genomic_DNA"/>
</dbReference>
<name>A0AAV8VH66_9CUCU</name>
<dbReference type="Proteomes" id="UP001159042">
    <property type="component" value="Unassembled WGS sequence"/>
</dbReference>
<comment type="caution">
    <text evidence="1">The sequence shown here is derived from an EMBL/GenBank/DDBJ whole genome shotgun (WGS) entry which is preliminary data.</text>
</comment>
<reference evidence="1 2" key="1">
    <citation type="journal article" date="2023" name="Insect Mol. Biol.">
        <title>Genome sequencing provides insights into the evolution of gene families encoding plant cell wall-degrading enzymes in longhorned beetles.</title>
        <authorList>
            <person name="Shin N.R."/>
            <person name="Okamura Y."/>
            <person name="Kirsch R."/>
            <person name="Pauchet Y."/>
        </authorList>
    </citation>
    <scope>NUCLEOTIDE SEQUENCE [LARGE SCALE GENOMIC DNA]</scope>
    <source>
        <strain evidence="1">EAD_L_NR</strain>
    </source>
</reference>
<evidence type="ECO:0000313" key="2">
    <source>
        <dbReference type="Proteomes" id="UP001159042"/>
    </source>
</evidence>
<protein>
    <submittedName>
        <fullName evidence="1">Uncharacterized protein</fullName>
    </submittedName>
</protein>
<evidence type="ECO:0000313" key="1">
    <source>
        <dbReference type="EMBL" id="KAJ8913554.1"/>
    </source>
</evidence>
<sequence length="59" mass="6472">MATISQIKRGTFLATPTNNHLFPPEEGLAYCIAFVAVRCQSSNPFAANDNKLVHIPNLE</sequence>
<proteinExistence type="predicted"/>
<accession>A0AAV8VH66</accession>
<dbReference type="AlphaFoldDB" id="A0AAV8VH66"/>